<name>A0A433VJ21_9CYAN</name>
<gene>
    <name evidence="2" type="ORF">DSM106972_032780</name>
</gene>
<dbReference type="AlphaFoldDB" id="A0A433VJ21"/>
<evidence type="ECO:0000313" key="2">
    <source>
        <dbReference type="EMBL" id="RUT06072.1"/>
    </source>
</evidence>
<feature type="domain" description="RRXRR" evidence="1">
    <location>
        <begin position="6"/>
        <end position="88"/>
    </location>
</feature>
<evidence type="ECO:0000259" key="1">
    <source>
        <dbReference type="Pfam" id="PF14239"/>
    </source>
</evidence>
<dbReference type="RefSeq" id="WP_127081753.1">
    <property type="nucleotide sequence ID" value="NZ_RSCL01000007.1"/>
</dbReference>
<dbReference type="Pfam" id="PF14239">
    <property type="entry name" value="RRXRR"/>
    <property type="match status" value="1"/>
</dbReference>
<proteinExistence type="predicted"/>
<dbReference type="InterPro" id="IPR025938">
    <property type="entry name" value="RRXRR_dom"/>
</dbReference>
<accession>A0A433VJ21</accession>
<sequence length="94" mass="10759">MTTNFIFVLDSDKKPLTMCTAGLARKLLDSQKAALFKWYPTTIILKKSADLLPLPYLELRIDPGSKFTGIALVDIETETIVWAMEERTSWIIYF</sequence>
<dbReference type="Proteomes" id="UP000271624">
    <property type="component" value="Unassembled WGS sequence"/>
</dbReference>
<keyword evidence="3" id="KW-1185">Reference proteome</keyword>
<comment type="caution">
    <text evidence="2">The sequence shown here is derived from an EMBL/GenBank/DDBJ whole genome shotgun (WGS) entry which is preliminary data.</text>
</comment>
<protein>
    <recommendedName>
        <fullName evidence="1">RRXRR domain-containing protein</fullName>
    </recommendedName>
</protein>
<dbReference type="EMBL" id="RSCL01000007">
    <property type="protein sequence ID" value="RUT06072.1"/>
    <property type="molecule type" value="Genomic_DNA"/>
</dbReference>
<dbReference type="OrthoDB" id="9802901at2"/>
<reference evidence="2" key="2">
    <citation type="journal article" date="2019" name="Genome Biol. Evol.">
        <title>Day and night: Metabolic profiles and evolutionary relationships of six axenic non-marine cyanobacteria.</title>
        <authorList>
            <person name="Will S.E."/>
            <person name="Henke P."/>
            <person name="Boedeker C."/>
            <person name="Huang S."/>
            <person name="Brinkmann H."/>
            <person name="Rohde M."/>
            <person name="Jarek M."/>
            <person name="Friedl T."/>
            <person name="Seufert S."/>
            <person name="Schumacher M."/>
            <person name="Overmann J."/>
            <person name="Neumann-Schaal M."/>
            <person name="Petersen J."/>
        </authorList>
    </citation>
    <scope>NUCLEOTIDE SEQUENCE [LARGE SCALE GENOMIC DNA]</scope>
    <source>
        <strain evidence="2">PCC 7102</strain>
    </source>
</reference>
<evidence type="ECO:0000313" key="3">
    <source>
        <dbReference type="Proteomes" id="UP000271624"/>
    </source>
</evidence>
<organism evidence="2 3">
    <name type="scientific">Dulcicalothrix desertica PCC 7102</name>
    <dbReference type="NCBI Taxonomy" id="232991"/>
    <lineage>
        <taxon>Bacteria</taxon>
        <taxon>Bacillati</taxon>
        <taxon>Cyanobacteriota</taxon>
        <taxon>Cyanophyceae</taxon>
        <taxon>Nostocales</taxon>
        <taxon>Calotrichaceae</taxon>
        <taxon>Dulcicalothrix</taxon>
    </lineage>
</organism>
<reference evidence="2" key="1">
    <citation type="submission" date="2018-12" db="EMBL/GenBank/DDBJ databases">
        <authorList>
            <person name="Will S."/>
            <person name="Neumann-Schaal M."/>
            <person name="Henke P."/>
        </authorList>
    </citation>
    <scope>NUCLEOTIDE SEQUENCE</scope>
    <source>
        <strain evidence="2">PCC 7102</strain>
    </source>
</reference>